<organism evidence="12 13">
    <name type="scientific">Oceanicola granulosus (strain ATCC BAA-861 / DSM 15982 / KCTC 12143 / HTCC2516)</name>
    <dbReference type="NCBI Taxonomy" id="314256"/>
    <lineage>
        <taxon>Bacteria</taxon>
        <taxon>Pseudomonadati</taxon>
        <taxon>Pseudomonadota</taxon>
        <taxon>Alphaproteobacteria</taxon>
        <taxon>Rhodobacterales</taxon>
        <taxon>Roseobacteraceae</taxon>
        <taxon>Oceanicola</taxon>
    </lineage>
</organism>
<evidence type="ECO:0000256" key="6">
    <source>
        <dbReference type="ARBA" id="ARBA00022692"/>
    </source>
</evidence>
<feature type="transmembrane region" description="Helical" evidence="9">
    <location>
        <begin position="200"/>
        <end position="222"/>
    </location>
</feature>
<dbReference type="PANTHER" id="PTHR43744">
    <property type="entry name" value="ABC TRANSPORTER PERMEASE PROTEIN MG189-RELATED-RELATED"/>
    <property type="match status" value="1"/>
</dbReference>
<protein>
    <recommendedName>
        <fullName evidence="3 10">sn-glycerol-3-phosphate transport system permease protein UgpE</fullName>
    </recommendedName>
</protein>
<evidence type="ECO:0000256" key="2">
    <source>
        <dbReference type="ARBA" id="ARBA00011557"/>
    </source>
</evidence>
<dbReference type="OrthoDB" id="9815445at2"/>
<feature type="transmembrane region" description="Helical" evidence="9">
    <location>
        <begin position="87"/>
        <end position="112"/>
    </location>
</feature>
<feature type="transmembrane region" description="Helical" evidence="9">
    <location>
        <begin position="259"/>
        <end position="280"/>
    </location>
</feature>
<dbReference type="InterPro" id="IPR000515">
    <property type="entry name" value="MetI-like"/>
</dbReference>
<keyword evidence="7 9" id="KW-1133">Transmembrane helix</keyword>
<keyword evidence="10" id="KW-0997">Cell inner membrane</keyword>
<comment type="subunit">
    <text evidence="2 10">The complex is composed of two ATP-binding proteins (UgpC), two transmembrane proteins (UgpA and UgpE) and a solute-binding protein (UgpB).</text>
</comment>
<dbReference type="SUPFAM" id="SSF161098">
    <property type="entry name" value="MetI-like"/>
    <property type="match status" value="1"/>
</dbReference>
<reference evidence="12 13" key="1">
    <citation type="journal article" date="2010" name="J. Bacteriol.">
        <title>Genome sequences of Oceanicola granulosus HTCC2516(T) and Oceanicola batsensis HTCC2597(TDelta).</title>
        <authorList>
            <person name="Thrash J.C."/>
            <person name="Cho J.C."/>
            <person name="Vergin K.L."/>
            <person name="Giovannoni S.J."/>
        </authorList>
    </citation>
    <scope>NUCLEOTIDE SEQUENCE [LARGE SCALE GENOMIC DNA]</scope>
    <source>
        <strain evidence="13">ATCC BAA-861 / DSM 15982 / KCTC 12143 / HTCC2516</strain>
    </source>
</reference>
<dbReference type="eggNOG" id="COG0395">
    <property type="taxonomic scope" value="Bacteria"/>
</dbReference>
<evidence type="ECO:0000259" key="11">
    <source>
        <dbReference type="PROSITE" id="PS50928"/>
    </source>
</evidence>
<feature type="transmembrane region" description="Helical" evidence="9">
    <location>
        <begin position="29"/>
        <end position="49"/>
    </location>
</feature>
<evidence type="ECO:0000313" key="12">
    <source>
        <dbReference type="EMBL" id="EAR51142.1"/>
    </source>
</evidence>
<dbReference type="GO" id="GO:0055085">
    <property type="term" value="P:transmembrane transport"/>
    <property type="evidence" value="ECO:0007669"/>
    <property type="project" value="InterPro"/>
</dbReference>
<evidence type="ECO:0000256" key="1">
    <source>
        <dbReference type="ARBA" id="ARBA00004651"/>
    </source>
</evidence>
<comment type="subcellular location">
    <subcellularLocation>
        <location evidence="10">Cell inner membrane</location>
        <topology evidence="10">Multi-pass membrane protein</topology>
    </subcellularLocation>
    <subcellularLocation>
        <location evidence="1 9">Cell membrane</location>
        <topology evidence="1 9">Multi-pass membrane protein</topology>
    </subcellularLocation>
</comment>
<evidence type="ECO:0000256" key="4">
    <source>
        <dbReference type="ARBA" id="ARBA00022448"/>
    </source>
</evidence>
<feature type="domain" description="ABC transmembrane type-1" evidence="11">
    <location>
        <begin position="88"/>
        <end position="280"/>
    </location>
</feature>
<keyword evidence="6 9" id="KW-0812">Transmembrane</keyword>
<dbReference type="PANTHER" id="PTHR43744:SF8">
    <property type="entry name" value="SN-GLYCEROL-3-PHOSPHATE TRANSPORT SYSTEM PERMEASE PROTEIN UGPE"/>
    <property type="match status" value="1"/>
</dbReference>
<dbReference type="STRING" id="314256.OG2516_18270"/>
<keyword evidence="4 9" id="KW-0813">Transport</keyword>
<dbReference type="GO" id="GO:0005886">
    <property type="term" value="C:plasma membrane"/>
    <property type="evidence" value="ECO:0007669"/>
    <property type="project" value="UniProtKB-SubCell"/>
</dbReference>
<evidence type="ECO:0000256" key="10">
    <source>
        <dbReference type="RuleBase" id="RU363056"/>
    </source>
</evidence>
<comment type="similarity">
    <text evidence="9">Belongs to the binding-protein-dependent transport system permease family.</text>
</comment>
<feature type="transmembrane region" description="Helical" evidence="9">
    <location>
        <begin position="124"/>
        <end position="144"/>
    </location>
</feature>
<evidence type="ECO:0000256" key="3">
    <source>
        <dbReference type="ARBA" id="ARBA00020515"/>
    </source>
</evidence>
<keyword evidence="5 10" id="KW-1003">Cell membrane</keyword>
<name>Q2CEJ0_OCEGH</name>
<accession>Q2CEJ0</accession>
<evidence type="ECO:0000256" key="9">
    <source>
        <dbReference type="RuleBase" id="RU363032"/>
    </source>
</evidence>
<sequence>MADAALSRTSFAPPRRREAWLSPRARRTLVSIVLAAICAVWVYPIVWMISASFKTNGEIFADSGLIPDAPTFDNYTRAWREANIGQYFFNTLFVTVGSVIITTIAAALMGYVLGRRPIPGKTALMGLMVFTLFIPQGFTIIPVFELLTSVGLGQSLWGVMLATCGHSIVIFTFLFAGYFGQMPKELEEASRMDGVGPLKTFWYVMLPLSKPIIVTVIVMQTLQAWNDFLLPLVVTLANPDLRTLSVGVYSFRGEHFIDWGGMTAASAITIIPIILLFLFLQRYFIDGLAGAVKG</sequence>
<dbReference type="InterPro" id="IPR035906">
    <property type="entry name" value="MetI-like_sf"/>
</dbReference>
<comment type="caution">
    <text evidence="12">The sequence shown here is derived from an EMBL/GenBank/DDBJ whole genome shotgun (WGS) entry which is preliminary data.</text>
</comment>
<evidence type="ECO:0000256" key="7">
    <source>
        <dbReference type="ARBA" id="ARBA00022989"/>
    </source>
</evidence>
<keyword evidence="13" id="KW-1185">Reference proteome</keyword>
<dbReference type="EMBL" id="AAOT01000017">
    <property type="protein sequence ID" value="EAR51142.1"/>
    <property type="molecule type" value="Genomic_DNA"/>
</dbReference>
<comment type="function">
    <text evidence="10">Part of the ABC transporter complex UgpBAEC involved in sn-glycerol-3-phosphate (G3P) import. Probably responsible for the translocation of the substrate across the membrane.</text>
</comment>
<dbReference type="Proteomes" id="UP000003635">
    <property type="component" value="Unassembled WGS sequence"/>
</dbReference>
<evidence type="ECO:0000256" key="5">
    <source>
        <dbReference type="ARBA" id="ARBA00022475"/>
    </source>
</evidence>
<gene>
    <name evidence="10" type="primary">ugpE</name>
    <name evidence="12" type="ORF">OG2516_18270</name>
</gene>
<feature type="transmembrane region" description="Helical" evidence="9">
    <location>
        <begin position="156"/>
        <end position="179"/>
    </location>
</feature>
<dbReference type="HOGENOM" id="CLU_016047_1_2_5"/>
<dbReference type="Pfam" id="PF00528">
    <property type="entry name" value="BPD_transp_1"/>
    <property type="match status" value="1"/>
</dbReference>
<proteinExistence type="inferred from homology"/>
<evidence type="ECO:0000256" key="8">
    <source>
        <dbReference type="ARBA" id="ARBA00023136"/>
    </source>
</evidence>
<evidence type="ECO:0000313" key="13">
    <source>
        <dbReference type="Proteomes" id="UP000003635"/>
    </source>
</evidence>
<dbReference type="RefSeq" id="WP_007257122.1">
    <property type="nucleotide sequence ID" value="NZ_CH724110.1"/>
</dbReference>
<dbReference type="AlphaFoldDB" id="Q2CEJ0"/>
<keyword evidence="8 9" id="KW-0472">Membrane</keyword>
<dbReference type="CDD" id="cd06261">
    <property type="entry name" value="TM_PBP2"/>
    <property type="match status" value="1"/>
</dbReference>
<dbReference type="Gene3D" id="1.10.3720.10">
    <property type="entry name" value="MetI-like"/>
    <property type="match status" value="1"/>
</dbReference>
<dbReference type="PROSITE" id="PS50928">
    <property type="entry name" value="ABC_TM1"/>
    <property type="match status" value="1"/>
</dbReference>